<evidence type="ECO:0000259" key="7">
    <source>
        <dbReference type="PROSITE" id="PS51473"/>
    </source>
</evidence>
<evidence type="ECO:0000256" key="3">
    <source>
        <dbReference type="ARBA" id="ARBA00022729"/>
    </source>
</evidence>
<dbReference type="OrthoDB" id="696781at2759"/>
<dbReference type="EMBL" id="KB870807">
    <property type="protein sequence ID" value="EOA32554.1"/>
    <property type="molecule type" value="Genomic_DNA"/>
</dbReference>
<dbReference type="eggNOG" id="ENOG502QPWH">
    <property type="taxonomic scope" value="Eukaryota"/>
</dbReference>
<dbReference type="InterPro" id="IPR002902">
    <property type="entry name" value="GNK2"/>
</dbReference>
<protein>
    <recommendedName>
        <fullName evidence="7">Gnk2-homologous domain-containing protein</fullName>
    </recommendedName>
</protein>
<keyword evidence="9" id="KW-1185">Reference proteome</keyword>
<reference evidence="9" key="1">
    <citation type="journal article" date="2013" name="Nat. Genet.">
        <title>The Capsella rubella genome and the genomic consequences of rapid mating system evolution.</title>
        <authorList>
            <person name="Slotte T."/>
            <person name="Hazzouri K.M."/>
            <person name="Agren J.A."/>
            <person name="Koenig D."/>
            <person name="Maumus F."/>
            <person name="Guo Y.L."/>
            <person name="Steige K."/>
            <person name="Platts A.E."/>
            <person name="Escobar J.S."/>
            <person name="Newman L.K."/>
            <person name="Wang W."/>
            <person name="Mandakova T."/>
            <person name="Vello E."/>
            <person name="Smith L.M."/>
            <person name="Henz S.R."/>
            <person name="Steffen J."/>
            <person name="Takuno S."/>
            <person name="Brandvain Y."/>
            <person name="Coop G."/>
            <person name="Andolfatto P."/>
            <person name="Hu T.T."/>
            <person name="Blanchette M."/>
            <person name="Clark R.M."/>
            <person name="Quesneville H."/>
            <person name="Nordborg M."/>
            <person name="Gaut B.S."/>
            <person name="Lysak M.A."/>
            <person name="Jenkins J."/>
            <person name="Grimwood J."/>
            <person name="Chapman J."/>
            <person name="Prochnik S."/>
            <person name="Shu S."/>
            <person name="Rokhsar D."/>
            <person name="Schmutz J."/>
            <person name="Weigel D."/>
            <person name="Wright S.I."/>
        </authorList>
    </citation>
    <scope>NUCLEOTIDE SEQUENCE [LARGE SCALE GENOMIC DNA]</scope>
    <source>
        <strain evidence="9">cv. Monte Gargano</strain>
    </source>
</reference>
<keyword evidence="2" id="KW-0964">Secreted</keyword>
<dbReference type="Proteomes" id="UP000029121">
    <property type="component" value="Unassembled WGS sequence"/>
</dbReference>
<dbReference type="PANTHER" id="PTHR32411">
    <property type="entry name" value="CYSTEINE-RICH REPEAT SECRETORY PROTEIN 38-RELATED"/>
    <property type="match status" value="1"/>
</dbReference>
<dbReference type="Pfam" id="PF01657">
    <property type="entry name" value="Stress-antifung"/>
    <property type="match status" value="2"/>
</dbReference>
<evidence type="ECO:0000256" key="6">
    <source>
        <dbReference type="SAM" id="SignalP"/>
    </source>
</evidence>
<name>R0HS03_9BRAS</name>
<dbReference type="GO" id="GO:0005576">
    <property type="term" value="C:extracellular region"/>
    <property type="evidence" value="ECO:0007669"/>
    <property type="project" value="UniProtKB-SubCell"/>
</dbReference>
<evidence type="ECO:0000256" key="2">
    <source>
        <dbReference type="ARBA" id="ARBA00022525"/>
    </source>
</evidence>
<accession>R0HS03</accession>
<evidence type="ECO:0000256" key="5">
    <source>
        <dbReference type="ARBA" id="ARBA00038515"/>
    </source>
</evidence>
<keyword evidence="3 6" id="KW-0732">Signal</keyword>
<organism evidence="8 9">
    <name type="scientific">Capsella rubella</name>
    <dbReference type="NCBI Taxonomy" id="81985"/>
    <lineage>
        <taxon>Eukaryota</taxon>
        <taxon>Viridiplantae</taxon>
        <taxon>Streptophyta</taxon>
        <taxon>Embryophyta</taxon>
        <taxon>Tracheophyta</taxon>
        <taxon>Spermatophyta</taxon>
        <taxon>Magnoliopsida</taxon>
        <taxon>eudicotyledons</taxon>
        <taxon>Gunneridae</taxon>
        <taxon>Pentapetalae</taxon>
        <taxon>rosids</taxon>
        <taxon>malvids</taxon>
        <taxon>Brassicales</taxon>
        <taxon>Brassicaceae</taxon>
        <taxon>Camelineae</taxon>
        <taxon>Capsella</taxon>
    </lineage>
</organism>
<evidence type="ECO:0000313" key="8">
    <source>
        <dbReference type="EMBL" id="EOA32554.1"/>
    </source>
</evidence>
<evidence type="ECO:0000313" key="9">
    <source>
        <dbReference type="Proteomes" id="UP000029121"/>
    </source>
</evidence>
<gene>
    <name evidence="8" type="ORF">CARUB_v10015844mg</name>
</gene>
<dbReference type="PROSITE" id="PS51473">
    <property type="entry name" value="GNK2"/>
    <property type="match status" value="2"/>
</dbReference>
<dbReference type="PANTHER" id="PTHR32411:SF54">
    <property type="entry name" value="CYSTEINE-RICH REPEAT SECRETORY PROTEIN 29-RELATED"/>
    <property type="match status" value="1"/>
</dbReference>
<dbReference type="InterPro" id="IPR050581">
    <property type="entry name" value="CRR_secretory_protein"/>
</dbReference>
<feature type="chain" id="PRO_5004352371" description="Gnk2-homologous domain-containing protein" evidence="6">
    <location>
        <begin position="32"/>
        <end position="260"/>
    </location>
</feature>
<dbReference type="AlphaFoldDB" id="R0HS03"/>
<dbReference type="FunFam" id="3.30.430.20:FF:000002">
    <property type="entry name" value="Cysteine-rich receptor-like protein kinase 10"/>
    <property type="match status" value="1"/>
</dbReference>
<dbReference type="CDD" id="cd23509">
    <property type="entry name" value="Gnk2-like"/>
    <property type="match status" value="2"/>
</dbReference>
<dbReference type="STRING" id="81985.R0HS03"/>
<comment type="similarity">
    <text evidence="5">Belongs to the cysteine-rich repeat secretory protein family.</text>
</comment>
<dbReference type="KEGG" id="crb:17892953"/>
<evidence type="ECO:0000256" key="1">
    <source>
        <dbReference type="ARBA" id="ARBA00004613"/>
    </source>
</evidence>
<sequence>MYSSFVSKHLFSIPILAVVAMQLSFVESVLSLNQTNEYLHHICLNRQGTYKSGSKYERDLNNLIQIISISVLGNVVVFSGDYAPYIKLQCRGDSSTSTCRSCLDTAFSGISRRCPKNRGKIIWYDNCVLTILTSRTYGEIDYQNNFYISNSKDVSGDTKSFNEKRRALLYTLKDKASSKENVPNTKNYLYATGEESFGKMKLYGMMQCTQDLSIKNCSVCLNWILAKLPKCCNGKQGCRFLSTSCNFRYELYPFVKLTTI</sequence>
<proteinExistence type="inferred from homology"/>
<feature type="domain" description="Gnk2-homologous" evidence="7">
    <location>
        <begin position="38"/>
        <end position="136"/>
    </location>
</feature>
<evidence type="ECO:0000256" key="4">
    <source>
        <dbReference type="ARBA" id="ARBA00022737"/>
    </source>
</evidence>
<keyword evidence="4" id="KW-0677">Repeat</keyword>
<feature type="domain" description="Gnk2-homologous" evidence="7">
    <location>
        <begin position="142"/>
        <end position="254"/>
    </location>
</feature>
<dbReference type="Gene3D" id="3.30.430.20">
    <property type="entry name" value="Gnk2 domain, C-X8-C-X2-C motif"/>
    <property type="match status" value="2"/>
</dbReference>
<feature type="signal peptide" evidence="6">
    <location>
        <begin position="1"/>
        <end position="31"/>
    </location>
</feature>
<comment type="subcellular location">
    <subcellularLocation>
        <location evidence="1">Secreted</location>
    </subcellularLocation>
</comment>
<dbReference type="InterPro" id="IPR038408">
    <property type="entry name" value="GNK2_sf"/>
</dbReference>